<comment type="caution">
    <text evidence="2">The sequence shown here is derived from an EMBL/GenBank/DDBJ whole genome shotgun (WGS) entry which is preliminary data.</text>
</comment>
<dbReference type="InterPro" id="IPR046720">
    <property type="entry name" value="DUF6612"/>
</dbReference>
<feature type="chain" id="PRO_5038796330" evidence="1">
    <location>
        <begin position="20"/>
        <end position="264"/>
    </location>
</feature>
<sequence length="264" mass="30534">MLKKFKSVVVVIVLVIVLAACNSQSSGTLRSAEDVLKKSLQVMEELNSYSMKIESEQTMTINEEETVQMYLTIDAEMTQNPLAYYQKMVMETDMEMMGAFETEMYLVEERIYMYEPMTNEWFELPIELTEELGAISEIQISPEQQLNLLMSFIDEIDLTESGNEYVLKLTGEGTEFLEIAKLFGGVGTEYFEEMLELFSHLELNNIEYEIFIDKETLYQTRLNMIMEMEMGVDDEIVHTVQTMSATIFGYNEVDEIVLPEEVIK</sequence>
<dbReference type="PROSITE" id="PS51257">
    <property type="entry name" value="PROKAR_LIPOPROTEIN"/>
    <property type="match status" value="1"/>
</dbReference>
<organism evidence="2 3">
    <name type="scientific">Anaerobacillus alkalilacustris</name>
    <dbReference type="NCBI Taxonomy" id="393763"/>
    <lineage>
        <taxon>Bacteria</taxon>
        <taxon>Bacillati</taxon>
        <taxon>Bacillota</taxon>
        <taxon>Bacilli</taxon>
        <taxon>Bacillales</taxon>
        <taxon>Bacillaceae</taxon>
        <taxon>Anaerobacillus</taxon>
    </lineage>
</organism>
<dbReference type="Pfam" id="PF20316">
    <property type="entry name" value="DUF6612"/>
    <property type="match status" value="1"/>
</dbReference>
<dbReference type="OrthoDB" id="1957331at2"/>
<proteinExistence type="predicted"/>
<name>A0A1S2LYJ3_9BACI</name>
<dbReference type="RefSeq" id="WP_071308131.1">
    <property type="nucleotide sequence ID" value="NZ_MLQR01000001.1"/>
</dbReference>
<dbReference type="Gene3D" id="2.50.20.20">
    <property type="match status" value="1"/>
</dbReference>
<protein>
    <submittedName>
        <fullName evidence="2">Uncharacterized protein</fullName>
    </submittedName>
</protein>
<accession>A0A1S2LYJ3</accession>
<evidence type="ECO:0000313" key="3">
    <source>
        <dbReference type="Proteomes" id="UP000179524"/>
    </source>
</evidence>
<evidence type="ECO:0000313" key="2">
    <source>
        <dbReference type="EMBL" id="OIJ17406.1"/>
    </source>
</evidence>
<gene>
    <name evidence="2" type="ORF">BKP37_02575</name>
</gene>
<feature type="signal peptide" evidence="1">
    <location>
        <begin position="1"/>
        <end position="19"/>
    </location>
</feature>
<dbReference type="EMBL" id="MLQR01000001">
    <property type="protein sequence ID" value="OIJ17406.1"/>
    <property type="molecule type" value="Genomic_DNA"/>
</dbReference>
<evidence type="ECO:0000256" key="1">
    <source>
        <dbReference type="SAM" id="SignalP"/>
    </source>
</evidence>
<keyword evidence="1" id="KW-0732">Signal</keyword>
<dbReference type="AlphaFoldDB" id="A0A1S2LYJ3"/>
<dbReference type="Proteomes" id="UP000179524">
    <property type="component" value="Unassembled WGS sequence"/>
</dbReference>
<reference evidence="2 3" key="1">
    <citation type="submission" date="2016-10" db="EMBL/GenBank/DDBJ databases">
        <title>Draft genome sequences of four alkaliphilic bacteria belonging to the Anaerobacillus genus.</title>
        <authorList>
            <person name="Bassil N.M."/>
            <person name="Lloyd J.R."/>
        </authorList>
    </citation>
    <scope>NUCLEOTIDE SEQUENCE [LARGE SCALE GENOMIC DNA]</scope>
    <source>
        <strain evidence="2 3">DSM 18345</strain>
    </source>
</reference>
<keyword evidence="3" id="KW-1185">Reference proteome</keyword>